<feature type="region of interest" description="Disordered" evidence="1">
    <location>
        <begin position="612"/>
        <end position="660"/>
    </location>
</feature>
<evidence type="ECO:0000313" key="5">
    <source>
        <dbReference type="Proteomes" id="UP000001292"/>
    </source>
</evidence>
<feature type="region of interest" description="Disordered" evidence="1">
    <location>
        <begin position="175"/>
        <end position="204"/>
    </location>
</feature>
<feature type="region of interest" description="Disordered" evidence="1">
    <location>
        <begin position="292"/>
        <end position="324"/>
    </location>
</feature>
<feature type="compositionally biased region" description="Basic and acidic residues" evidence="1">
    <location>
        <begin position="982"/>
        <end position="991"/>
    </location>
</feature>
<keyword evidence="2" id="KW-1133">Transmembrane helix</keyword>
<keyword evidence="2" id="KW-0472">Membrane</keyword>
<protein>
    <submittedName>
        <fullName evidence="4">GM12838</fullName>
    </submittedName>
</protein>
<dbReference type="EMBL" id="CH480819">
    <property type="protein sequence ID" value="EDW53432.1"/>
    <property type="molecule type" value="Genomic_DNA"/>
</dbReference>
<feature type="chain" id="PRO_5002806253" evidence="3">
    <location>
        <begin position="24"/>
        <end position="991"/>
    </location>
</feature>
<evidence type="ECO:0000256" key="2">
    <source>
        <dbReference type="SAM" id="Phobius"/>
    </source>
</evidence>
<reference evidence="4 5" key="1">
    <citation type="journal article" date="2007" name="Nature">
        <title>Evolution of genes and genomes on the Drosophila phylogeny.</title>
        <authorList>
            <consortium name="Drosophila 12 Genomes Consortium"/>
            <person name="Clark A.G."/>
            <person name="Eisen M.B."/>
            <person name="Smith D.R."/>
            <person name="Bergman C.M."/>
            <person name="Oliver B."/>
            <person name="Markow T.A."/>
            <person name="Kaufman T.C."/>
            <person name="Kellis M."/>
            <person name="Gelbart W."/>
            <person name="Iyer V.N."/>
            <person name="Pollard D.A."/>
            <person name="Sackton T.B."/>
            <person name="Larracuente A.M."/>
            <person name="Singh N.D."/>
            <person name="Abad J.P."/>
            <person name="Abt D.N."/>
            <person name="Adryan B."/>
            <person name="Aguade M."/>
            <person name="Akashi H."/>
            <person name="Anderson W.W."/>
            <person name="Aquadro C.F."/>
            <person name="Ardell D.H."/>
            <person name="Arguello R."/>
            <person name="Artieri C.G."/>
            <person name="Barbash D.A."/>
            <person name="Barker D."/>
            <person name="Barsanti P."/>
            <person name="Batterham P."/>
            <person name="Batzoglou S."/>
            <person name="Begun D."/>
            <person name="Bhutkar A."/>
            <person name="Blanco E."/>
            <person name="Bosak S.A."/>
            <person name="Bradley R.K."/>
            <person name="Brand A.D."/>
            <person name="Brent M.R."/>
            <person name="Brooks A.N."/>
            <person name="Brown R.H."/>
            <person name="Butlin R.K."/>
            <person name="Caggese C."/>
            <person name="Calvi B.R."/>
            <person name="Bernardo de Carvalho A."/>
            <person name="Caspi A."/>
            <person name="Castrezana S."/>
            <person name="Celniker S.E."/>
            <person name="Chang J.L."/>
            <person name="Chapple C."/>
            <person name="Chatterji S."/>
            <person name="Chinwalla A."/>
            <person name="Civetta A."/>
            <person name="Clifton S.W."/>
            <person name="Comeron J.M."/>
            <person name="Costello J.C."/>
            <person name="Coyne J.A."/>
            <person name="Daub J."/>
            <person name="David R.G."/>
            <person name="Delcher A.L."/>
            <person name="Delehaunty K."/>
            <person name="Do C.B."/>
            <person name="Ebling H."/>
            <person name="Edwards K."/>
            <person name="Eickbush T."/>
            <person name="Evans J.D."/>
            <person name="Filipski A."/>
            <person name="Findeiss S."/>
            <person name="Freyhult E."/>
            <person name="Fulton L."/>
            <person name="Fulton R."/>
            <person name="Garcia A.C."/>
            <person name="Gardiner A."/>
            <person name="Garfield D.A."/>
            <person name="Garvin B.E."/>
            <person name="Gibson G."/>
            <person name="Gilbert D."/>
            <person name="Gnerre S."/>
            <person name="Godfrey J."/>
            <person name="Good R."/>
            <person name="Gotea V."/>
            <person name="Gravely B."/>
            <person name="Greenberg A.J."/>
            <person name="Griffiths-Jones S."/>
            <person name="Gross S."/>
            <person name="Guigo R."/>
            <person name="Gustafson E.A."/>
            <person name="Haerty W."/>
            <person name="Hahn M.W."/>
            <person name="Halligan D.L."/>
            <person name="Halpern A.L."/>
            <person name="Halter G.M."/>
            <person name="Han M.V."/>
            <person name="Heger A."/>
            <person name="Hillier L."/>
            <person name="Hinrichs A.S."/>
            <person name="Holmes I."/>
            <person name="Hoskins R.A."/>
            <person name="Hubisz M.J."/>
            <person name="Hultmark D."/>
            <person name="Huntley M.A."/>
            <person name="Jaffe D.B."/>
            <person name="Jagadeeshan S."/>
            <person name="Jeck W.R."/>
            <person name="Johnson J."/>
            <person name="Jones C.D."/>
            <person name="Jordan W.C."/>
            <person name="Karpen G.H."/>
            <person name="Kataoka E."/>
            <person name="Keightley P.D."/>
            <person name="Kheradpour P."/>
            <person name="Kirkness E.F."/>
            <person name="Koerich L.B."/>
            <person name="Kristiansen K."/>
            <person name="Kudrna D."/>
            <person name="Kulathinal R.J."/>
            <person name="Kumar S."/>
            <person name="Kwok R."/>
            <person name="Lander E."/>
            <person name="Langley C.H."/>
            <person name="Lapoint R."/>
            <person name="Lazzaro B.P."/>
            <person name="Lee S.J."/>
            <person name="Levesque L."/>
            <person name="Li R."/>
            <person name="Lin C.F."/>
            <person name="Lin M.F."/>
            <person name="Lindblad-Toh K."/>
            <person name="Llopart A."/>
            <person name="Long M."/>
            <person name="Low L."/>
            <person name="Lozovsky E."/>
            <person name="Lu J."/>
            <person name="Luo M."/>
            <person name="Machado C.A."/>
            <person name="Makalowski W."/>
            <person name="Marzo M."/>
            <person name="Matsuda M."/>
            <person name="Matzkin L."/>
            <person name="McAllister B."/>
            <person name="McBride C.S."/>
            <person name="McKernan B."/>
            <person name="McKernan K."/>
            <person name="Mendez-Lago M."/>
            <person name="Minx P."/>
            <person name="Mollenhauer M.U."/>
            <person name="Montooth K."/>
            <person name="Mount S.M."/>
            <person name="Mu X."/>
            <person name="Myers E."/>
            <person name="Negre B."/>
            <person name="Newfeld S."/>
            <person name="Nielsen R."/>
            <person name="Noor M.A."/>
            <person name="O'Grady P."/>
            <person name="Pachter L."/>
            <person name="Papaceit M."/>
            <person name="Parisi M.J."/>
            <person name="Parisi M."/>
            <person name="Parts L."/>
            <person name="Pedersen J.S."/>
            <person name="Pesole G."/>
            <person name="Phillippy A.M."/>
            <person name="Ponting C.P."/>
            <person name="Pop M."/>
            <person name="Porcelli D."/>
            <person name="Powell J.R."/>
            <person name="Prohaska S."/>
            <person name="Pruitt K."/>
            <person name="Puig M."/>
            <person name="Quesneville H."/>
            <person name="Ram K.R."/>
            <person name="Rand D."/>
            <person name="Rasmussen M.D."/>
            <person name="Reed L.K."/>
            <person name="Reenan R."/>
            <person name="Reily A."/>
            <person name="Remington K.A."/>
            <person name="Rieger T.T."/>
            <person name="Ritchie M.G."/>
            <person name="Robin C."/>
            <person name="Rogers Y.H."/>
            <person name="Rohde C."/>
            <person name="Rozas J."/>
            <person name="Rubenfield M.J."/>
            <person name="Ruiz A."/>
            <person name="Russo S."/>
            <person name="Salzberg S.L."/>
            <person name="Sanchez-Gracia A."/>
            <person name="Saranga D.J."/>
            <person name="Sato H."/>
            <person name="Schaeffer S.W."/>
            <person name="Schatz M.C."/>
            <person name="Schlenke T."/>
            <person name="Schwartz R."/>
            <person name="Segarra C."/>
            <person name="Singh R.S."/>
            <person name="Sirot L."/>
            <person name="Sirota M."/>
            <person name="Sisneros N.B."/>
            <person name="Smith C.D."/>
            <person name="Smith T.F."/>
            <person name="Spieth J."/>
            <person name="Stage D.E."/>
            <person name="Stark A."/>
            <person name="Stephan W."/>
            <person name="Strausberg R.L."/>
            <person name="Strempel S."/>
            <person name="Sturgill D."/>
            <person name="Sutton G."/>
            <person name="Sutton G.G."/>
            <person name="Tao W."/>
            <person name="Teichmann S."/>
            <person name="Tobari Y.N."/>
            <person name="Tomimura Y."/>
            <person name="Tsolas J.M."/>
            <person name="Valente V.L."/>
            <person name="Venter E."/>
            <person name="Venter J.C."/>
            <person name="Vicario S."/>
            <person name="Vieira F.G."/>
            <person name="Vilella A.J."/>
            <person name="Villasante A."/>
            <person name="Walenz B."/>
            <person name="Wang J."/>
            <person name="Wasserman M."/>
            <person name="Watts T."/>
            <person name="Wilson D."/>
            <person name="Wilson R.K."/>
            <person name="Wing R.A."/>
            <person name="Wolfner M.F."/>
            <person name="Wong A."/>
            <person name="Wong G.K."/>
            <person name="Wu C.I."/>
            <person name="Wu G."/>
            <person name="Yamamoto D."/>
            <person name="Yang H.P."/>
            <person name="Yang S.P."/>
            <person name="Yorke J.A."/>
            <person name="Yoshida K."/>
            <person name="Zdobnov E."/>
            <person name="Zhang P."/>
            <person name="Zhang Y."/>
            <person name="Zimin A.V."/>
            <person name="Baldwin J."/>
            <person name="Abdouelleil A."/>
            <person name="Abdulkadir J."/>
            <person name="Abebe A."/>
            <person name="Abera B."/>
            <person name="Abreu J."/>
            <person name="Acer S.C."/>
            <person name="Aftuck L."/>
            <person name="Alexander A."/>
            <person name="An P."/>
            <person name="Anderson E."/>
            <person name="Anderson S."/>
            <person name="Arachi H."/>
            <person name="Azer M."/>
            <person name="Bachantsang P."/>
            <person name="Barry A."/>
            <person name="Bayul T."/>
            <person name="Berlin A."/>
            <person name="Bessette D."/>
            <person name="Bloom T."/>
            <person name="Blye J."/>
            <person name="Boguslavskiy L."/>
            <person name="Bonnet C."/>
            <person name="Boukhgalter B."/>
            <person name="Bourzgui I."/>
            <person name="Brown A."/>
            <person name="Cahill P."/>
            <person name="Channer S."/>
            <person name="Cheshatsang Y."/>
            <person name="Chuda L."/>
            <person name="Citroen M."/>
            <person name="Collymore A."/>
            <person name="Cooke P."/>
            <person name="Costello M."/>
            <person name="D'Aco K."/>
            <person name="Daza R."/>
            <person name="De Haan G."/>
            <person name="DeGray S."/>
            <person name="DeMaso C."/>
            <person name="Dhargay N."/>
            <person name="Dooley K."/>
            <person name="Dooley E."/>
            <person name="Doricent M."/>
            <person name="Dorje P."/>
            <person name="Dorjee K."/>
            <person name="Dupes A."/>
            <person name="Elong R."/>
            <person name="Falk J."/>
            <person name="Farina A."/>
            <person name="Faro S."/>
            <person name="Ferguson D."/>
            <person name="Fisher S."/>
            <person name="Foley C.D."/>
            <person name="Franke A."/>
            <person name="Friedrich D."/>
            <person name="Gadbois L."/>
            <person name="Gearin G."/>
            <person name="Gearin C.R."/>
            <person name="Giannoukos G."/>
            <person name="Goode T."/>
            <person name="Graham J."/>
            <person name="Grandbois E."/>
            <person name="Grewal S."/>
            <person name="Gyaltsen K."/>
            <person name="Hafez N."/>
            <person name="Hagos B."/>
            <person name="Hall J."/>
            <person name="Henson C."/>
            <person name="Hollinger A."/>
            <person name="Honan T."/>
            <person name="Huard M.D."/>
            <person name="Hughes L."/>
            <person name="Hurhula B."/>
            <person name="Husby M.E."/>
            <person name="Kamat A."/>
            <person name="Kanga B."/>
            <person name="Kashin S."/>
            <person name="Khazanovich D."/>
            <person name="Kisner P."/>
            <person name="Lance K."/>
            <person name="Lara M."/>
            <person name="Lee W."/>
            <person name="Lennon N."/>
            <person name="Letendre F."/>
            <person name="LeVine R."/>
            <person name="Lipovsky A."/>
            <person name="Liu X."/>
            <person name="Liu J."/>
            <person name="Liu S."/>
            <person name="Lokyitsang T."/>
            <person name="Lokyitsang Y."/>
            <person name="Lubonja R."/>
            <person name="Lui A."/>
            <person name="MacDonald P."/>
            <person name="Magnisalis V."/>
            <person name="Maru K."/>
            <person name="Matthews C."/>
            <person name="McCusker W."/>
            <person name="McDonough S."/>
            <person name="Mehta T."/>
            <person name="Meldrim J."/>
            <person name="Meneus L."/>
            <person name="Mihai O."/>
            <person name="Mihalev A."/>
            <person name="Mihova T."/>
            <person name="Mittelman R."/>
            <person name="Mlenga V."/>
            <person name="Montmayeur A."/>
            <person name="Mulrain L."/>
            <person name="Navidi A."/>
            <person name="Naylor J."/>
            <person name="Negash T."/>
            <person name="Nguyen T."/>
            <person name="Nguyen N."/>
            <person name="Nicol R."/>
            <person name="Norbu C."/>
            <person name="Norbu N."/>
            <person name="Novod N."/>
            <person name="O'Neill B."/>
            <person name="Osman S."/>
            <person name="Markiewicz E."/>
            <person name="Oyono O.L."/>
            <person name="Patti C."/>
            <person name="Phunkhang P."/>
            <person name="Pierre F."/>
            <person name="Priest M."/>
            <person name="Raghuraman S."/>
            <person name="Rege F."/>
            <person name="Reyes R."/>
            <person name="Rise C."/>
            <person name="Rogov P."/>
            <person name="Ross K."/>
            <person name="Ryan E."/>
            <person name="Settipalli S."/>
            <person name="Shea T."/>
            <person name="Sherpa N."/>
            <person name="Shi L."/>
            <person name="Shih D."/>
            <person name="Sparrow T."/>
            <person name="Spaulding J."/>
            <person name="Stalker J."/>
            <person name="Stange-Thomann N."/>
            <person name="Stavropoulos S."/>
            <person name="Stone C."/>
            <person name="Strader C."/>
            <person name="Tesfaye S."/>
            <person name="Thomson T."/>
            <person name="Thoulutsang Y."/>
            <person name="Thoulutsang D."/>
            <person name="Topham K."/>
            <person name="Topping I."/>
            <person name="Tsamla T."/>
            <person name="Vassiliev H."/>
            <person name="Vo A."/>
            <person name="Wangchuk T."/>
            <person name="Wangdi T."/>
            <person name="Weiand M."/>
            <person name="Wilkinson J."/>
            <person name="Wilson A."/>
            <person name="Yadav S."/>
            <person name="Young G."/>
            <person name="Yu Q."/>
            <person name="Zembek L."/>
            <person name="Zhong D."/>
            <person name="Zimmer A."/>
            <person name="Zwirko Z."/>
            <person name="Jaffe D.B."/>
            <person name="Alvarez P."/>
            <person name="Brockman W."/>
            <person name="Butler J."/>
            <person name="Chin C."/>
            <person name="Gnerre S."/>
            <person name="Grabherr M."/>
            <person name="Kleber M."/>
            <person name="Mauceli E."/>
            <person name="MacCallum I."/>
        </authorList>
    </citation>
    <scope>NUCLEOTIDE SEQUENCE [LARGE SCALE GENOMIC DNA]</scope>
    <source>
        <strain evidence="5">Rob3c / Tucson 14021-0248.25</strain>
    </source>
</reference>
<name>B4HZH5_DROSE</name>
<dbReference type="HOGENOM" id="CLU_012925_0_0_1"/>
<dbReference type="PhylomeDB" id="B4HZH5"/>
<dbReference type="AlphaFoldDB" id="B4HZH5"/>
<feature type="compositionally biased region" description="Low complexity" evidence="1">
    <location>
        <begin position="293"/>
        <end position="324"/>
    </location>
</feature>
<feature type="region of interest" description="Disordered" evidence="1">
    <location>
        <begin position="780"/>
        <end position="841"/>
    </location>
</feature>
<feature type="compositionally biased region" description="Basic and acidic residues" evidence="1">
    <location>
        <begin position="521"/>
        <end position="537"/>
    </location>
</feature>
<feature type="compositionally biased region" description="Polar residues" evidence="1">
    <location>
        <begin position="487"/>
        <end position="506"/>
    </location>
</feature>
<feature type="region of interest" description="Disordered" evidence="1">
    <location>
        <begin position="482"/>
        <end position="567"/>
    </location>
</feature>
<accession>B4HZH5</accession>
<sequence length="991" mass="110014">MKANPAILLISFSLLAFQSNCGATQKSRLGQPLIQLSHDNNDDDYPEVKDEIHLEDFFWTGSGDGPPDFLKKVHTGITKGKETVFKTETVVATIYVDGNNEIDIPICLDCKPDDGGGTWDMGGPGMPPLNYSATDRRYWLLTVMSGFYTAKDNPTLEEKLARLISSGFSQIEGVNLPAPRERRKSLTPPTRVETTTGSPADDVEILDMQDEDEQHYIKSVRRLGEDTEWASHSQEEQEQEQSEEQLPMGVTPSTSTESIDYGAYVTLIPWELIQQNGKSEKLREMHETLLTKQPPVQQQREQQQGAEPAQTQPQSLPHSQSQSHPLYRDEHVRVVIHNLTQISEADVQKWSTNTNGFGTMEEHNYVNLKFSNDRPIANQTELIYTVLVNGRPVLATTAAKDMELVSESEAVNTFGQAVYMKSEPYIREPTATALAPRSGKAGFFNSVKNNVALVVISSLAILLLMLLLVAVLLLGRTRSRQRELSAVNRNSSRNELLSDGQSMRPTTSERTEGEPSPGHSQSREAGVRNFSYEREPRISFPAPPQDTRSRRESISSSTDNTSDSSVYCPINPPSADVQRILDDKAARLFDAHKRRHQYDRAEGHEETVYTSVVSEKKSDKMRHKSRRRYLNENRVGSLETSPVQGSLAGHSSAEESPEVMRRSYENFQRSETFNPHNNYHRNKLLTQKTGRGASAEAINSEIIRNLQPSDKSDTASVGSFLSMASVRAFPKSTLPEPLNRVLDPVFVTYYDNVNAVAPHNSTRSLRSHKSQGSKDTTIATIASFPSPKAPPSVRNVRSASHSDNPDPGVVGPVVWERHKKKQTQEAQSYADYNPSPLHNPSAIRNHYEGLLEGALQMYSSQDDIPMPLPTQNFTNNRRATKREHRGSSAGLPSFHPSAEPKSLAERPATAQPEKTSKSAHSTQPPSPTYSAWGGGSMYSSQSTLNRPVSAGPFQRMEARLDATAPSGSGTGTAPLIEAIQSELRKFKQQQE</sequence>
<organism evidence="5">
    <name type="scientific">Drosophila sechellia</name>
    <name type="common">Fruit fly</name>
    <dbReference type="NCBI Taxonomy" id="7238"/>
    <lineage>
        <taxon>Eukaryota</taxon>
        <taxon>Metazoa</taxon>
        <taxon>Ecdysozoa</taxon>
        <taxon>Arthropoda</taxon>
        <taxon>Hexapoda</taxon>
        <taxon>Insecta</taxon>
        <taxon>Pterygota</taxon>
        <taxon>Neoptera</taxon>
        <taxon>Endopterygota</taxon>
        <taxon>Diptera</taxon>
        <taxon>Brachycera</taxon>
        <taxon>Muscomorpha</taxon>
        <taxon>Ephydroidea</taxon>
        <taxon>Drosophilidae</taxon>
        <taxon>Drosophila</taxon>
        <taxon>Sophophora</taxon>
    </lineage>
</organism>
<dbReference type="OMA" id="GPFHRPN"/>
<evidence type="ECO:0000256" key="1">
    <source>
        <dbReference type="SAM" id="MobiDB-lite"/>
    </source>
</evidence>
<feature type="compositionally biased region" description="Basic residues" evidence="1">
    <location>
        <begin position="619"/>
        <end position="628"/>
    </location>
</feature>
<keyword evidence="3" id="KW-0732">Signal</keyword>
<feature type="transmembrane region" description="Helical" evidence="2">
    <location>
        <begin position="451"/>
        <end position="474"/>
    </location>
</feature>
<evidence type="ECO:0000256" key="3">
    <source>
        <dbReference type="SAM" id="SignalP"/>
    </source>
</evidence>
<dbReference type="STRING" id="7238.B4HZH5"/>
<proteinExistence type="predicted"/>
<feature type="region of interest" description="Disordered" evidence="1">
    <location>
        <begin position="225"/>
        <end position="255"/>
    </location>
</feature>
<keyword evidence="2" id="KW-0812">Transmembrane</keyword>
<feature type="signal peptide" evidence="3">
    <location>
        <begin position="1"/>
        <end position="23"/>
    </location>
</feature>
<feature type="compositionally biased region" description="Polar residues" evidence="1">
    <location>
        <begin position="937"/>
        <end position="946"/>
    </location>
</feature>
<keyword evidence="5" id="KW-1185">Reference proteome</keyword>
<dbReference type="Proteomes" id="UP000001292">
    <property type="component" value="Unassembled WGS sequence"/>
</dbReference>
<evidence type="ECO:0000313" key="4">
    <source>
        <dbReference type="EMBL" id="EDW53432.1"/>
    </source>
</evidence>
<feature type="compositionally biased region" description="Low complexity" evidence="1">
    <location>
        <begin position="554"/>
        <end position="565"/>
    </location>
</feature>
<gene>
    <name evidence="4" type="primary">Dsec\GM12838</name>
    <name evidence="4" type="ORF">Dsec_GM12838</name>
</gene>
<feature type="region of interest" description="Disordered" evidence="1">
    <location>
        <begin position="861"/>
        <end position="991"/>
    </location>
</feature>